<dbReference type="RefSeq" id="WP_250931769.1">
    <property type="nucleotide sequence ID" value="NZ_JAMQBK010000071.1"/>
</dbReference>
<feature type="transmembrane region" description="Helical" evidence="1">
    <location>
        <begin position="86"/>
        <end position="107"/>
    </location>
</feature>
<organism evidence="3 4">
    <name type="scientific">Aporhodopirellula aestuarii</name>
    <dbReference type="NCBI Taxonomy" id="2950107"/>
    <lineage>
        <taxon>Bacteria</taxon>
        <taxon>Pseudomonadati</taxon>
        <taxon>Planctomycetota</taxon>
        <taxon>Planctomycetia</taxon>
        <taxon>Pirellulales</taxon>
        <taxon>Pirellulaceae</taxon>
        <taxon>Aporhodopirellula</taxon>
    </lineage>
</organism>
<dbReference type="PANTHER" id="PTHR37464:SF1">
    <property type="entry name" value="BLL2463 PROTEIN"/>
    <property type="match status" value="1"/>
</dbReference>
<dbReference type="InterPro" id="IPR024163">
    <property type="entry name" value="Aerotolerance_reg_N"/>
</dbReference>
<feature type="domain" description="Aerotolerance regulator N-terminal" evidence="2">
    <location>
        <begin position="1"/>
        <end position="76"/>
    </location>
</feature>
<dbReference type="PANTHER" id="PTHR37464">
    <property type="entry name" value="BLL2463 PROTEIN"/>
    <property type="match status" value="1"/>
</dbReference>
<dbReference type="Pfam" id="PF07584">
    <property type="entry name" value="BatA"/>
    <property type="match status" value="1"/>
</dbReference>
<name>A0ABT0UAQ5_9BACT</name>
<feature type="transmembrane region" description="Helical" evidence="1">
    <location>
        <begin position="119"/>
        <end position="139"/>
    </location>
</feature>
<evidence type="ECO:0000256" key="1">
    <source>
        <dbReference type="SAM" id="Phobius"/>
    </source>
</evidence>
<keyword evidence="1" id="KW-0472">Membrane</keyword>
<feature type="transmembrane region" description="Helical" evidence="1">
    <location>
        <begin position="56"/>
        <end position="74"/>
    </location>
</feature>
<gene>
    <name evidence="3" type="ORF">NB063_25025</name>
</gene>
<evidence type="ECO:0000313" key="3">
    <source>
        <dbReference type="EMBL" id="MCM2373892.1"/>
    </source>
</evidence>
<accession>A0ABT0UAQ5</accession>
<proteinExistence type="predicted"/>
<keyword evidence="4" id="KW-1185">Reference proteome</keyword>
<dbReference type="SUPFAM" id="SSF52317">
    <property type="entry name" value="Class I glutamine amidotransferase-like"/>
    <property type="match status" value="1"/>
</dbReference>
<evidence type="ECO:0000313" key="4">
    <source>
        <dbReference type="Proteomes" id="UP001202961"/>
    </source>
</evidence>
<dbReference type="InterPro" id="IPR011933">
    <property type="entry name" value="Double_TM_dom"/>
</dbReference>
<keyword evidence="1" id="KW-1133">Transmembrane helix</keyword>
<dbReference type="NCBIfam" id="TIGR02226">
    <property type="entry name" value="two_anch"/>
    <property type="match status" value="1"/>
</dbReference>
<feature type="transmembrane region" description="Helical" evidence="1">
    <location>
        <begin position="6"/>
        <end position="25"/>
    </location>
</feature>
<dbReference type="InterPro" id="IPR029062">
    <property type="entry name" value="Class_I_gatase-like"/>
</dbReference>
<evidence type="ECO:0000259" key="2">
    <source>
        <dbReference type="Pfam" id="PF07584"/>
    </source>
</evidence>
<sequence>MSFLSATLLLGTLAAGIPVALHLLARQPPRRVIFPSVAFLQRQLTTQTSRLRVRRWWLLALRILALVAFAVVLARPHIDSAMSSTWTTVGLIALACLGLLALASVAFAKGLGRTMAWSLLVAALIAGGVAGVGAIGALATGNTPDFRIDRPLAIAIVIDNAPSSAWSVADDFQNDDASDENSGRASNPATLFLSTRPGTRLAVAMVRAGELIDRLPEGSRIAIVDRSTSPVGFSLDTAAARSRLSRITPIAFPASITERTASAVELVRTSDLSERHVVVISDMAAASWEPSLPAALARSPLAPSKHEDVPISIVNTHESVVISADLDANESVTAKNQGVTTPTINPWISLPQVADVAPPPGVAIPIRFDVGVWRGSGAETGSSPNRATKLSATVQMSLYERDPSLPVVRDGKLVLPALRSVDRASIELTGSAVNGRDEVLLTLPPLARGTYHAVIELIGDDRFMWDNWRFVTIDLPAPPDVLIVGDDRDETGVIAAAMTAPHAPDDPSASYRIQTVSYRDLAAVDWKPFEMVVLLDPPLRFSAQQNQIVGSNAGLSSAMLEQIAGVVARGGGLMFSLGPATEVIADGDATATIGSKASQTRWLIPPLVRSWRVPEPGTFWRVTSSSHPIFSSLMRPSSMPNWSDFRVRRYWQTDLEPTKVENETDETVTASPWEVLARYAVAADGGNTGLPAVMTRRMGDGRIAVTTTPLPALGSKTRTWNDLFSAADAWPAFMTVRGLAAYLAGIDRRNATIVVGQTAIVQPDPGAMTNSANSNNDETDNRLSPQAQSVELYAPGHDSGRTIPWTTPEITIRETETPGTYFMRGVELWSGFSANLSPAWSRGETTNYATLRAWLGEEKWSITREIESLSLTGSGGGSVAVSLHAPLTLLVVLVFLAEQLLSNRFYRAARDPGAT</sequence>
<dbReference type="EMBL" id="JAMQBK010000071">
    <property type="protein sequence ID" value="MCM2373892.1"/>
    <property type="molecule type" value="Genomic_DNA"/>
</dbReference>
<dbReference type="Proteomes" id="UP001202961">
    <property type="component" value="Unassembled WGS sequence"/>
</dbReference>
<protein>
    <submittedName>
        <fullName evidence="3">BatA domain-containing protein</fullName>
    </submittedName>
</protein>
<keyword evidence="1" id="KW-0812">Transmembrane</keyword>
<reference evidence="3 4" key="1">
    <citation type="journal article" date="2022" name="Syst. Appl. Microbiol.">
        <title>Rhodopirellula aestuarii sp. nov., a novel member of the genus Rhodopirellula isolated from brackish sediments collected in the Tagus River estuary, Portugal.</title>
        <authorList>
            <person name="Vitorino I.R."/>
            <person name="Klimek D."/>
            <person name="Calusinska M."/>
            <person name="Lobo-da-Cunha A."/>
            <person name="Vasconcelos V."/>
            <person name="Lage O.M."/>
        </authorList>
    </citation>
    <scope>NUCLEOTIDE SEQUENCE [LARGE SCALE GENOMIC DNA]</scope>
    <source>
        <strain evidence="3 4">ICT_H3.1</strain>
    </source>
</reference>
<comment type="caution">
    <text evidence="3">The sequence shown here is derived from an EMBL/GenBank/DDBJ whole genome shotgun (WGS) entry which is preliminary data.</text>
</comment>
<dbReference type="Gene3D" id="3.40.50.880">
    <property type="match status" value="1"/>
</dbReference>